<keyword evidence="3" id="KW-0805">Transcription regulation</keyword>
<proteinExistence type="predicted"/>
<dbReference type="NCBIfam" id="TIGR00229">
    <property type="entry name" value="sensory_box"/>
    <property type="match status" value="1"/>
</dbReference>
<evidence type="ECO:0000256" key="3">
    <source>
        <dbReference type="ARBA" id="ARBA00023015"/>
    </source>
</evidence>
<dbReference type="Gene3D" id="3.40.50.300">
    <property type="entry name" value="P-loop containing nucleotide triphosphate hydrolases"/>
    <property type="match status" value="1"/>
</dbReference>
<evidence type="ECO:0000256" key="4">
    <source>
        <dbReference type="ARBA" id="ARBA00023163"/>
    </source>
</evidence>
<comment type="caution">
    <text evidence="7">The sequence shown here is derived from an EMBL/GenBank/DDBJ whole genome shotgun (WGS) entry which is preliminary data.</text>
</comment>
<dbReference type="RefSeq" id="WP_307399497.1">
    <property type="nucleotide sequence ID" value="NZ_JAUSUX010000002.1"/>
</dbReference>
<evidence type="ECO:0000313" key="7">
    <source>
        <dbReference type="EMBL" id="MDQ0285377.1"/>
    </source>
</evidence>
<keyword evidence="2" id="KW-0067">ATP-binding</keyword>
<dbReference type="SMART" id="SM00091">
    <property type="entry name" value="PAS"/>
    <property type="match status" value="1"/>
</dbReference>
<dbReference type="InterPro" id="IPR009057">
    <property type="entry name" value="Homeodomain-like_sf"/>
</dbReference>
<dbReference type="InterPro" id="IPR000014">
    <property type="entry name" value="PAS"/>
</dbReference>
<feature type="domain" description="PAS" evidence="6">
    <location>
        <begin position="192"/>
        <end position="258"/>
    </location>
</feature>
<evidence type="ECO:0000256" key="2">
    <source>
        <dbReference type="ARBA" id="ARBA00022840"/>
    </source>
</evidence>
<dbReference type="SUPFAM" id="SSF52540">
    <property type="entry name" value="P-loop containing nucleoside triphosphate hydrolases"/>
    <property type="match status" value="1"/>
</dbReference>
<dbReference type="SUPFAM" id="SSF55785">
    <property type="entry name" value="PYP-like sensor domain (PAS domain)"/>
    <property type="match status" value="1"/>
</dbReference>
<dbReference type="PANTHER" id="PTHR32071">
    <property type="entry name" value="TRANSCRIPTIONAL REGULATORY PROTEIN"/>
    <property type="match status" value="1"/>
</dbReference>
<dbReference type="PROSITE" id="PS00675">
    <property type="entry name" value="SIGMA54_INTERACT_1"/>
    <property type="match status" value="1"/>
</dbReference>
<dbReference type="Gene3D" id="1.10.10.60">
    <property type="entry name" value="Homeodomain-like"/>
    <property type="match status" value="1"/>
</dbReference>
<protein>
    <submittedName>
        <fullName evidence="7">PAS domain S-box-containing protein</fullName>
    </submittedName>
</protein>
<dbReference type="Pfam" id="PF00158">
    <property type="entry name" value="Sigma54_activat"/>
    <property type="match status" value="1"/>
</dbReference>
<dbReference type="InterPro" id="IPR010524">
    <property type="entry name" value="Sig_transdc_resp-reg_PrpR_N"/>
</dbReference>
<evidence type="ECO:0000259" key="5">
    <source>
        <dbReference type="PROSITE" id="PS50045"/>
    </source>
</evidence>
<dbReference type="Gene3D" id="3.30.450.20">
    <property type="entry name" value="PAS domain"/>
    <property type="match status" value="1"/>
</dbReference>
<organism evidence="7 8">
    <name type="scientific">Desulfofundulus luciae</name>
    <dbReference type="NCBI Taxonomy" id="74702"/>
    <lineage>
        <taxon>Bacteria</taxon>
        <taxon>Bacillati</taxon>
        <taxon>Bacillota</taxon>
        <taxon>Clostridia</taxon>
        <taxon>Eubacteriales</taxon>
        <taxon>Peptococcaceae</taxon>
        <taxon>Desulfofundulus</taxon>
    </lineage>
</organism>
<dbReference type="Pfam" id="PF25601">
    <property type="entry name" value="AAA_lid_14"/>
    <property type="match status" value="1"/>
</dbReference>
<dbReference type="InterPro" id="IPR025943">
    <property type="entry name" value="Sigma_54_int_dom_ATP-bd_2"/>
</dbReference>
<dbReference type="PROSITE" id="PS50045">
    <property type="entry name" value="SIGMA54_INTERACT_4"/>
    <property type="match status" value="1"/>
</dbReference>
<dbReference type="InterPro" id="IPR013767">
    <property type="entry name" value="PAS_fold"/>
</dbReference>
<dbReference type="PROSITE" id="PS50112">
    <property type="entry name" value="PAS"/>
    <property type="match status" value="1"/>
</dbReference>
<dbReference type="InterPro" id="IPR058031">
    <property type="entry name" value="AAA_lid_NorR"/>
</dbReference>
<dbReference type="PROSITE" id="PS00676">
    <property type="entry name" value="SIGMA54_INTERACT_2"/>
    <property type="match status" value="1"/>
</dbReference>
<dbReference type="Pfam" id="PF02954">
    <property type="entry name" value="HTH_8"/>
    <property type="match status" value="1"/>
</dbReference>
<dbReference type="Gene3D" id="3.40.50.10660">
    <property type="entry name" value="PrpR receptor domain-like"/>
    <property type="match status" value="1"/>
</dbReference>
<dbReference type="SUPFAM" id="SSF159800">
    <property type="entry name" value="PrpR receptor domain-like"/>
    <property type="match status" value="1"/>
</dbReference>
<dbReference type="InterPro" id="IPR002078">
    <property type="entry name" value="Sigma_54_int"/>
</dbReference>
<dbReference type="InterPro" id="IPR025662">
    <property type="entry name" value="Sigma_54_int_dom_ATP-bd_1"/>
</dbReference>
<keyword evidence="8" id="KW-1185">Reference proteome</keyword>
<dbReference type="PANTHER" id="PTHR32071:SF57">
    <property type="entry name" value="C4-DICARBOXYLATE TRANSPORT TRANSCRIPTIONAL REGULATORY PROTEIN DCTD"/>
    <property type="match status" value="1"/>
</dbReference>
<reference evidence="7 8" key="1">
    <citation type="submission" date="2023-07" db="EMBL/GenBank/DDBJ databases">
        <title>Genomic Encyclopedia of Type Strains, Phase IV (KMG-IV): sequencing the most valuable type-strain genomes for metagenomic binning, comparative biology and taxonomic classification.</title>
        <authorList>
            <person name="Goeker M."/>
        </authorList>
    </citation>
    <scope>NUCLEOTIDE SEQUENCE [LARGE SCALE GENOMIC DNA]</scope>
    <source>
        <strain evidence="7 8">DSM 12396</strain>
    </source>
</reference>
<dbReference type="Proteomes" id="UP001225644">
    <property type="component" value="Unassembled WGS sequence"/>
</dbReference>
<sequence length="635" mass="70577">MRPKIALITPYSELGTLAAEVARELDEPLIIKQGALEESIQIARELEKEHVDVIISRGGTAAAIRRNTDVPVVLCDATTFDVLLALHRVKKYSRRAALVVYNPVPGLDTIAEILGIEVSQFCSYEDSHGVEREIERAVKAGFEVIAGSLVAVRLARERGLVAIPLYTSKETVREAILKAREIALVRQKEAERVKRTQAILDFAYEGIIVTDEQGIIQVFNPAAEKITGISAAQAIGQKVDQLIPNTRLIAVKESLQPELGELQELGKATIVTNRVPIIVKNKLVGVVATFHEVSRIQNWERKIRKALYSRGLVAKHTFDDIIGNSRAIIKAKIQARNYGSYESTVLLVGETGTGKELFAHAIHNVSSRKQGPFVAVNCSALPESLLESELFGYEEGAFTGARKGGKPGLFELAHGGTIFLDEISSISPNMQARLLRVIQEKEVMRLGSDKLIPVDVRIIAATNEDLAALVAQGKFREDLYFRLNILRVRIPPLRERREDIPLLAQHFLDKQRPGYSLDPVLLERMQHYRWPGNVRELKSFISRYAILVDEMPAEAIFDEFIAETHRLANPPEDAAMAAGGDQSGETITVKVGPLEEMERELIQKMLVRYAHNRSALAKALGISRSTLWKKLKLVQ</sequence>
<dbReference type="SUPFAM" id="SSF46689">
    <property type="entry name" value="Homeodomain-like"/>
    <property type="match status" value="1"/>
</dbReference>
<evidence type="ECO:0000313" key="8">
    <source>
        <dbReference type="Proteomes" id="UP001225644"/>
    </source>
</evidence>
<dbReference type="InterPro" id="IPR002197">
    <property type="entry name" value="HTH_Fis"/>
</dbReference>
<keyword evidence="1" id="KW-0547">Nucleotide-binding</keyword>
<evidence type="ECO:0000256" key="1">
    <source>
        <dbReference type="ARBA" id="ARBA00022741"/>
    </source>
</evidence>
<dbReference type="EMBL" id="JAUSUX010000002">
    <property type="protein sequence ID" value="MDQ0285377.1"/>
    <property type="molecule type" value="Genomic_DNA"/>
</dbReference>
<feature type="domain" description="Sigma-54 factor interaction" evidence="5">
    <location>
        <begin position="321"/>
        <end position="546"/>
    </location>
</feature>
<gene>
    <name evidence="7" type="ORF">J2Z49_000470</name>
</gene>
<name>A0ABU0AY56_9FIRM</name>
<dbReference type="CDD" id="cd00130">
    <property type="entry name" value="PAS"/>
    <property type="match status" value="1"/>
</dbReference>
<evidence type="ECO:0000259" key="6">
    <source>
        <dbReference type="PROSITE" id="PS50112"/>
    </source>
</evidence>
<dbReference type="Gene3D" id="3.40.50.2300">
    <property type="match status" value="1"/>
</dbReference>
<dbReference type="InterPro" id="IPR003593">
    <property type="entry name" value="AAA+_ATPase"/>
</dbReference>
<dbReference type="Gene3D" id="1.10.8.60">
    <property type="match status" value="1"/>
</dbReference>
<dbReference type="CDD" id="cd00009">
    <property type="entry name" value="AAA"/>
    <property type="match status" value="1"/>
</dbReference>
<dbReference type="Pfam" id="PF06506">
    <property type="entry name" value="PrpR_N"/>
    <property type="match status" value="1"/>
</dbReference>
<dbReference type="SMART" id="SM00382">
    <property type="entry name" value="AAA"/>
    <property type="match status" value="1"/>
</dbReference>
<keyword evidence="4" id="KW-0804">Transcription</keyword>
<dbReference type="InterPro" id="IPR035965">
    <property type="entry name" value="PAS-like_dom_sf"/>
</dbReference>
<dbReference type="InterPro" id="IPR027417">
    <property type="entry name" value="P-loop_NTPase"/>
</dbReference>
<dbReference type="Pfam" id="PF00989">
    <property type="entry name" value="PAS"/>
    <property type="match status" value="1"/>
</dbReference>
<accession>A0ABU0AY56</accession>